<dbReference type="SUPFAM" id="SSF56672">
    <property type="entry name" value="DNA/RNA polymerases"/>
    <property type="match status" value="1"/>
</dbReference>
<dbReference type="PANTHER" id="PTHR47027:SF20">
    <property type="entry name" value="REVERSE TRANSCRIPTASE-LIKE PROTEIN WITH RNA-DIRECTED DNA POLYMERASE DOMAIN"/>
    <property type="match status" value="1"/>
</dbReference>
<proteinExistence type="predicted"/>
<evidence type="ECO:0000259" key="1">
    <source>
        <dbReference type="PROSITE" id="PS50878"/>
    </source>
</evidence>
<protein>
    <recommendedName>
        <fullName evidence="1">Reverse transcriptase domain-containing protein</fullName>
    </recommendedName>
</protein>
<evidence type="ECO:0000313" key="3">
    <source>
        <dbReference type="Proteomes" id="UP000485058"/>
    </source>
</evidence>
<dbReference type="InterPro" id="IPR043502">
    <property type="entry name" value="DNA/RNA_pol_sf"/>
</dbReference>
<feature type="domain" description="Reverse transcriptase" evidence="1">
    <location>
        <begin position="1"/>
        <end position="331"/>
    </location>
</feature>
<dbReference type="InterPro" id="IPR000477">
    <property type="entry name" value="RT_dom"/>
</dbReference>
<evidence type="ECO:0000313" key="2">
    <source>
        <dbReference type="EMBL" id="GFH10475.1"/>
    </source>
</evidence>
<name>A0A699YMD7_HAELA</name>
<organism evidence="2 3">
    <name type="scientific">Haematococcus lacustris</name>
    <name type="common">Green alga</name>
    <name type="synonym">Haematococcus pluvialis</name>
    <dbReference type="NCBI Taxonomy" id="44745"/>
    <lineage>
        <taxon>Eukaryota</taxon>
        <taxon>Viridiplantae</taxon>
        <taxon>Chlorophyta</taxon>
        <taxon>core chlorophytes</taxon>
        <taxon>Chlorophyceae</taxon>
        <taxon>CS clade</taxon>
        <taxon>Chlamydomonadales</taxon>
        <taxon>Haematococcaceae</taxon>
        <taxon>Haematococcus</taxon>
    </lineage>
</organism>
<dbReference type="PANTHER" id="PTHR47027">
    <property type="entry name" value="REVERSE TRANSCRIPTASE DOMAIN-CONTAINING PROTEIN"/>
    <property type="match status" value="1"/>
</dbReference>
<dbReference type="Pfam" id="PF00078">
    <property type="entry name" value="RVT_1"/>
    <property type="match status" value="1"/>
</dbReference>
<keyword evidence="3" id="KW-1185">Reference proteome</keyword>
<dbReference type="Proteomes" id="UP000485058">
    <property type="component" value="Unassembled WGS sequence"/>
</dbReference>
<dbReference type="EMBL" id="BLLF01000318">
    <property type="protein sequence ID" value="GFH10475.1"/>
    <property type="molecule type" value="Genomic_DNA"/>
</dbReference>
<comment type="caution">
    <text evidence="2">The sequence shown here is derived from an EMBL/GenBank/DDBJ whole genome shotgun (WGS) entry which is preliminary data.</text>
</comment>
<accession>A0A699YMD7</accession>
<reference evidence="2 3" key="1">
    <citation type="submission" date="2020-02" db="EMBL/GenBank/DDBJ databases">
        <title>Draft genome sequence of Haematococcus lacustris strain NIES-144.</title>
        <authorList>
            <person name="Morimoto D."/>
            <person name="Nakagawa S."/>
            <person name="Yoshida T."/>
            <person name="Sawayama S."/>
        </authorList>
    </citation>
    <scope>NUCLEOTIDE SEQUENCE [LARGE SCALE GENOMIC DNA]</scope>
    <source>
        <strain evidence="2 3">NIES-144</strain>
    </source>
</reference>
<sequence length="663" mass="73659">MPVCRERASSASYLTLHHLDNITSIVQAQLRELNNDTTPGLDGLPAPFVKHARTVEEGVTTYLLLPLLATWLLGLGLGGSLSQLLEAQCWEVFLGVATCTAPVGATCSPLPAGHVLTAWCMTHKVLPAEQFGFIPGRSTMQPMFILRHLVHAQKASIDAKHRKLFTAFIDFKQAYDHIPRLQLWEHLRVGVKLSQPLLACRERLWPPPHPPVTPDQGVKQGCPISPLLFALYVHDISKEFLGPVDAVRVQGTPVTHFMYADDLTLVSTSPHGLQRLETPFSQCGQVKGDGLQGQLTNCRSCLREFKYLGMHFNPSATPAFAATHMRAGMFLAMRQACKRAREYGVLHDPYALCHLIRAFVLPLGLYGSQVWGTAFLGHGVQLSNPVQTRMLSFLRFAARVRSSVSGLMVLHELGQLPLQLYWLRAACKFWNTAKLSHSDLLMRVIKADVELGRRCQASCSAQFQLAARELMGGEFPLSPDMVLGTKAMEVKCLERWGRLWVGVEGDPRLPETVHRERCSYAAWFEHGDGIGINHMAPHLLNRQLATEVRTSLTRSRSGNSGLGVEKARCEGVTFIDGTCTRYTEGVVDDAMHFIFERTATSSIRHRAEFAMTFQDTNENLHDFMLSPCAPCFECRRAPCCLTWGAPQPQGAAARLSFDGWVQT</sequence>
<dbReference type="AlphaFoldDB" id="A0A699YMD7"/>
<gene>
    <name evidence="2" type="ORF">HaLaN_05793</name>
</gene>
<dbReference type="PROSITE" id="PS50878">
    <property type="entry name" value="RT_POL"/>
    <property type="match status" value="1"/>
</dbReference>